<keyword evidence="3" id="KW-0732">Signal</keyword>
<keyword evidence="1" id="KW-0479">Metal-binding</keyword>
<evidence type="ECO:0000256" key="1">
    <source>
        <dbReference type="ARBA" id="ARBA00022723"/>
    </source>
</evidence>
<dbReference type="SUPFAM" id="SSF48056">
    <property type="entry name" value="Di-copper centre-containing domain"/>
    <property type="match status" value="1"/>
</dbReference>
<dbReference type="PANTHER" id="PTHR11474">
    <property type="entry name" value="TYROSINASE FAMILY MEMBER"/>
    <property type="match status" value="1"/>
</dbReference>
<dbReference type="AlphaFoldDB" id="A0AAN6XTY9"/>
<evidence type="ECO:0000256" key="2">
    <source>
        <dbReference type="ARBA" id="ARBA00023008"/>
    </source>
</evidence>
<reference evidence="6" key="2">
    <citation type="submission" date="2023-05" db="EMBL/GenBank/DDBJ databases">
        <authorList>
            <consortium name="Lawrence Berkeley National Laboratory"/>
            <person name="Steindorff A."/>
            <person name="Hensen N."/>
            <person name="Bonometti L."/>
            <person name="Westerberg I."/>
            <person name="Brannstrom I.O."/>
            <person name="Guillou S."/>
            <person name="Cros-Aarteil S."/>
            <person name="Calhoun S."/>
            <person name="Haridas S."/>
            <person name="Kuo A."/>
            <person name="Mondo S."/>
            <person name="Pangilinan J."/>
            <person name="Riley R."/>
            <person name="Labutti K."/>
            <person name="Andreopoulos B."/>
            <person name="Lipzen A."/>
            <person name="Chen C."/>
            <person name="Yanf M."/>
            <person name="Daum C."/>
            <person name="Ng V."/>
            <person name="Clum A."/>
            <person name="Ohm R."/>
            <person name="Martin F."/>
            <person name="Silar P."/>
            <person name="Natvig D."/>
            <person name="Lalanne C."/>
            <person name="Gautier V."/>
            <person name="Ament-Velasquez S.L."/>
            <person name="Kruys A."/>
            <person name="Hutchinson M.I."/>
            <person name="Powell A.J."/>
            <person name="Barry K."/>
            <person name="Miller A.N."/>
            <person name="Grigoriev I.V."/>
            <person name="Debuchy R."/>
            <person name="Gladieux P."/>
            <person name="Thoren M.H."/>
            <person name="Johannesson H."/>
        </authorList>
    </citation>
    <scope>NUCLEOTIDE SEQUENCE</scope>
    <source>
        <strain evidence="6">PSN293</strain>
    </source>
</reference>
<dbReference type="PROSITE" id="PS00497">
    <property type="entry name" value="TYROSINASE_1"/>
    <property type="match status" value="1"/>
</dbReference>
<reference evidence="6" key="1">
    <citation type="journal article" date="2023" name="Mol. Phylogenet. Evol.">
        <title>Genome-scale phylogeny and comparative genomics of the fungal order Sordariales.</title>
        <authorList>
            <person name="Hensen N."/>
            <person name="Bonometti L."/>
            <person name="Westerberg I."/>
            <person name="Brannstrom I.O."/>
            <person name="Guillou S."/>
            <person name="Cros-Aarteil S."/>
            <person name="Calhoun S."/>
            <person name="Haridas S."/>
            <person name="Kuo A."/>
            <person name="Mondo S."/>
            <person name="Pangilinan J."/>
            <person name="Riley R."/>
            <person name="LaButti K."/>
            <person name="Andreopoulos B."/>
            <person name="Lipzen A."/>
            <person name="Chen C."/>
            <person name="Yan M."/>
            <person name="Daum C."/>
            <person name="Ng V."/>
            <person name="Clum A."/>
            <person name="Steindorff A."/>
            <person name="Ohm R.A."/>
            <person name="Martin F."/>
            <person name="Silar P."/>
            <person name="Natvig D.O."/>
            <person name="Lalanne C."/>
            <person name="Gautier V."/>
            <person name="Ament-Velasquez S.L."/>
            <person name="Kruys A."/>
            <person name="Hutchinson M.I."/>
            <person name="Powell A.J."/>
            <person name="Barry K."/>
            <person name="Miller A.N."/>
            <person name="Grigoriev I.V."/>
            <person name="Debuchy R."/>
            <person name="Gladieux P."/>
            <person name="Hiltunen Thoren M."/>
            <person name="Johannesson H."/>
        </authorList>
    </citation>
    <scope>NUCLEOTIDE SEQUENCE</scope>
    <source>
        <strain evidence="6">PSN293</strain>
    </source>
</reference>
<evidence type="ECO:0000256" key="3">
    <source>
        <dbReference type="SAM" id="SignalP"/>
    </source>
</evidence>
<protein>
    <submittedName>
        <fullName evidence="6">Grixazone synthase</fullName>
    </submittedName>
</protein>
<dbReference type="InterPro" id="IPR050316">
    <property type="entry name" value="Tyrosinase/Hemocyanin"/>
</dbReference>
<feature type="signal peptide" evidence="3">
    <location>
        <begin position="1"/>
        <end position="19"/>
    </location>
</feature>
<dbReference type="Pfam" id="PF00264">
    <property type="entry name" value="Tyrosinase"/>
    <property type="match status" value="1"/>
</dbReference>
<dbReference type="InterPro" id="IPR008922">
    <property type="entry name" value="Di-copper_centre_dom_sf"/>
</dbReference>
<dbReference type="Gene3D" id="1.10.1280.10">
    <property type="entry name" value="Di-copper center containing domain from catechol oxidase"/>
    <property type="match status" value="1"/>
</dbReference>
<evidence type="ECO:0000313" key="6">
    <source>
        <dbReference type="EMBL" id="KAK4206869.1"/>
    </source>
</evidence>
<feature type="domain" description="Tyrosinase copper-binding" evidence="5">
    <location>
        <begin position="309"/>
        <end position="320"/>
    </location>
</feature>
<dbReference type="PROSITE" id="PS00498">
    <property type="entry name" value="TYROSINASE_2"/>
    <property type="match status" value="1"/>
</dbReference>
<dbReference type="EMBL" id="MU858343">
    <property type="protein sequence ID" value="KAK4206869.1"/>
    <property type="molecule type" value="Genomic_DNA"/>
</dbReference>
<sequence length="386" mass="42933">MKLLSTLTSLLAVMTLVIALPPSTGNPEAAARKEIKDYKKKYTKYVHDTLKMRKTGCTKKKLLVRKEWSTLSKVERRNYINAIYCLASKPGLTPSSPYASYLPGARTRYDDFVAAHHLQSDYIHNDGLFLGFHRYYVHLYEQALRQECGYRAAQPYWDWTIGWEDPRQTAVFDGSPWSMGSNGVFIPVRPPTIVNFGAEIGDQPVAVGTGGGCVEKGPFTADKYQIHLGPTGYEPHGPLDGRGYNPRCLNRDITLEVAQNLRPSNVAGLLGQGNLFNFSLVLDAPAGVHVAGHFSVAGMQLDIFNGPSDPIFWLHHAMTDLVWTVWQAQDAKGRLEQVWGTVTAFDFPPSENATLDSPLNFTTIGPPKRLSDMISSIDGPFCYIYE</sequence>
<evidence type="ECO:0000259" key="4">
    <source>
        <dbReference type="PROSITE" id="PS00497"/>
    </source>
</evidence>
<proteinExistence type="predicted"/>
<comment type="caution">
    <text evidence="6">The sequence shown here is derived from an EMBL/GenBank/DDBJ whole genome shotgun (WGS) entry which is preliminary data.</text>
</comment>
<keyword evidence="7" id="KW-1185">Reference proteome</keyword>
<dbReference type="Proteomes" id="UP001301769">
    <property type="component" value="Unassembled WGS sequence"/>
</dbReference>
<dbReference type="PANTHER" id="PTHR11474:SF126">
    <property type="entry name" value="TYROSINASE-LIKE PROTEIN TYR-1-RELATED"/>
    <property type="match status" value="1"/>
</dbReference>
<evidence type="ECO:0000313" key="7">
    <source>
        <dbReference type="Proteomes" id="UP001301769"/>
    </source>
</evidence>
<evidence type="ECO:0000259" key="5">
    <source>
        <dbReference type="PROSITE" id="PS00498"/>
    </source>
</evidence>
<dbReference type="GO" id="GO:0046872">
    <property type="term" value="F:metal ion binding"/>
    <property type="evidence" value="ECO:0007669"/>
    <property type="project" value="UniProtKB-KW"/>
</dbReference>
<name>A0AAN6XTY9_9PEZI</name>
<dbReference type="GO" id="GO:0016491">
    <property type="term" value="F:oxidoreductase activity"/>
    <property type="evidence" value="ECO:0007669"/>
    <property type="project" value="InterPro"/>
</dbReference>
<feature type="chain" id="PRO_5042844432" evidence="3">
    <location>
        <begin position="20"/>
        <end position="386"/>
    </location>
</feature>
<feature type="domain" description="Tyrosinase copper-binding" evidence="4">
    <location>
        <begin position="124"/>
        <end position="141"/>
    </location>
</feature>
<keyword evidence="2" id="KW-0186">Copper</keyword>
<gene>
    <name evidence="6" type="ORF">QBC37DRAFT_393193</name>
</gene>
<organism evidence="6 7">
    <name type="scientific">Rhypophila decipiens</name>
    <dbReference type="NCBI Taxonomy" id="261697"/>
    <lineage>
        <taxon>Eukaryota</taxon>
        <taxon>Fungi</taxon>
        <taxon>Dikarya</taxon>
        <taxon>Ascomycota</taxon>
        <taxon>Pezizomycotina</taxon>
        <taxon>Sordariomycetes</taxon>
        <taxon>Sordariomycetidae</taxon>
        <taxon>Sordariales</taxon>
        <taxon>Naviculisporaceae</taxon>
        <taxon>Rhypophila</taxon>
    </lineage>
</organism>
<accession>A0AAN6XTY9</accession>
<dbReference type="PRINTS" id="PR00092">
    <property type="entry name" value="TYROSINASE"/>
</dbReference>
<dbReference type="InterPro" id="IPR002227">
    <property type="entry name" value="Tyrosinase_Cu-bd"/>
</dbReference>